<sequence length="773" mass="86332">MDFDNTRYRSVSQNSLHSTYQDHERVPNTARLRSSSQPRLPFQSLQKTSALLRTPGPLDGMLKTTTETGDLDLFSFNSPTSKGTYHRSPRSRPVYRRTRRYSRPPHDGYEDDSAKGDRGSLPSYRDTTSDIVSLYGTPTAPHTRTFSPGSESQRTLSLMTCSSRRIPSFKSSGTSYSRQSSAGFQRPSSAPYYSSGAGPSRTPSETLYPSFKSPYRQHVAGDQSIRSASLSSIVEMYQGRSPAPPPRSPSSFYYDYTEEFDRQPSDGYANPSVVGSPLRETNKPLRNLLSAVHFKAPESGNKLGETTDTEYVDGNATTIVAKGQEPNQGSGTDSTLSEWAWPDTKNQQDAQKTIDETPKKDCLTTSIPREHDSAANSIDSSLSEWAWPEIQGQQDIQETSESPPEMIHPCPEKRLSQVEDDAKEQYRPKDFEGHHRRNFANAKINTDMLIKPGRVEDKENDNLAILSPNPISPARQLRVTNSIPQLMKALPPLPDEAQDSVEPLQETSFRDIRAPAHALFTRDPATTVTTIDLEHGGVAIVPLSDVLSYCNNSTKLSHDPILPSPSRFKVRLRSPGSAELRNKWSIDSSGIPERSSSNPIKPRLKLKVSRSRMGSGLLDPNGTIVRRAGLRQHSSLQELKDFPQRCVYTDRTRSGEGIEKQLAQSGADKRLPNIDEGTLRGFSQQLSDQFDISYPPSTEGIVMADLVTEPKVENKKRRRYFGKRPPVKKTANKNKWYFFVGPRVMPPRTHRVKRWATEAKRAVQSLVGTISRS</sequence>
<dbReference type="OrthoDB" id="4156126at2759"/>
<feature type="compositionally biased region" description="Polar residues" evidence="1">
    <location>
        <begin position="325"/>
        <end position="337"/>
    </location>
</feature>
<evidence type="ECO:0000313" key="2">
    <source>
        <dbReference type="EMBL" id="KAF5665926.1"/>
    </source>
</evidence>
<organism evidence="2 3">
    <name type="scientific">Fusarium heterosporum</name>
    <dbReference type="NCBI Taxonomy" id="42747"/>
    <lineage>
        <taxon>Eukaryota</taxon>
        <taxon>Fungi</taxon>
        <taxon>Dikarya</taxon>
        <taxon>Ascomycota</taxon>
        <taxon>Pezizomycotina</taxon>
        <taxon>Sordariomycetes</taxon>
        <taxon>Hypocreomycetidae</taxon>
        <taxon>Hypocreales</taxon>
        <taxon>Nectriaceae</taxon>
        <taxon>Fusarium</taxon>
        <taxon>Fusarium heterosporum species complex</taxon>
    </lineage>
</organism>
<feature type="region of interest" description="Disordered" evidence="1">
    <location>
        <begin position="168"/>
        <end position="207"/>
    </location>
</feature>
<accession>A0A8H5WN29</accession>
<dbReference type="EMBL" id="JAAGWQ010000115">
    <property type="protein sequence ID" value="KAF5665926.1"/>
    <property type="molecule type" value="Genomic_DNA"/>
</dbReference>
<dbReference type="AlphaFoldDB" id="A0A8H5WN29"/>
<proteinExistence type="predicted"/>
<dbReference type="Proteomes" id="UP000567885">
    <property type="component" value="Unassembled WGS sequence"/>
</dbReference>
<feature type="region of interest" description="Disordered" evidence="1">
    <location>
        <begin position="73"/>
        <end position="156"/>
    </location>
</feature>
<name>A0A8H5WN29_FUSHE</name>
<keyword evidence="3" id="KW-1185">Reference proteome</keyword>
<feature type="compositionally biased region" description="Polar residues" evidence="1">
    <location>
        <begin position="168"/>
        <end position="192"/>
    </location>
</feature>
<gene>
    <name evidence="2" type="ORF">FHETE_6468</name>
</gene>
<feature type="region of interest" description="Disordered" evidence="1">
    <location>
        <begin position="322"/>
        <end position="356"/>
    </location>
</feature>
<feature type="compositionally biased region" description="Polar residues" evidence="1">
    <location>
        <begin position="8"/>
        <end position="19"/>
    </location>
</feature>
<feature type="compositionally biased region" description="Polar residues" evidence="1">
    <location>
        <begin position="31"/>
        <end position="43"/>
    </location>
</feature>
<evidence type="ECO:0000313" key="3">
    <source>
        <dbReference type="Proteomes" id="UP000567885"/>
    </source>
</evidence>
<comment type="caution">
    <text evidence="2">The sequence shown here is derived from an EMBL/GenBank/DDBJ whole genome shotgun (WGS) entry which is preliminary data.</text>
</comment>
<feature type="region of interest" description="Disordered" evidence="1">
    <location>
        <begin position="1"/>
        <end position="43"/>
    </location>
</feature>
<protein>
    <submittedName>
        <fullName evidence="2">Uncharacterized protein</fullName>
    </submittedName>
</protein>
<evidence type="ECO:0000256" key="1">
    <source>
        <dbReference type="SAM" id="MobiDB-lite"/>
    </source>
</evidence>
<feature type="compositionally biased region" description="Polar residues" evidence="1">
    <location>
        <begin position="140"/>
        <end position="156"/>
    </location>
</feature>
<feature type="compositionally biased region" description="Basic and acidic residues" evidence="1">
    <location>
        <begin position="104"/>
        <end position="118"/>
    </location>
</feature>
<feature type="compositionally biased region" description="Basic residues" evidence="1">
    <location>
        <begin position="84"/>
        <end position="103"/>
    </location>
</feature>
<reference evidence="2 3" key="1">
    <citation type="submission" date="2020-05" db="EMBL/GenBank/DDBJ databases">
        <title>Identification and distribution of gene clusters putatively required for synthesis of sphingolipid metabolism inhibitors in phylogenetically diverse species of the filamentous fungus Fusarium.</title>
        <authorList>
            <person name="Kim H.-S."/>
            <person name="Busman M."/>
            <person name="Brown D.W."/>
            <person name="Divon H."/>
            <person name="Uhlig S."/>
            <person name="Proctor R.H."/>
        </authorList>
    </citation>
    <scope>NUCLEOTIDE SEQUENCE [LARGE SCALE GENOMIC DNA]</scope>
    <source>
        <strain evidence="2 3">NRRL 20693</strain>
    </source>
</reference>